<protein>
    <submittedName>
        <fullName evidence="6">TetR/AcrR family transcriptional regulator</fullName>
    </submittedName>
</protein>
<dbReference type="Gene3D" id="1.10.357.10">
    <property type="entry name" value="Tetracycline Repressor, domain 2"/>
    <property type="match status" value="1"/>
</dbReference>
<proteinExistence type="predicted"/>
<dbReference type="Proteomes" id="UP000604241">
    <property type="component" value="Unassembled WGS sequence"/>
</dbReference>
<keyword evidence="1" id="KW-0805">Transcription regulation</keyword>
<comment type="caution">
    <text evidence="6">The sequence shown here is derived from an EMBL/GenBank/DDBJ whole genome shotgun (WGS) entry which is preliminary data.</text>
</comment>
<dbReference type="PROSITE" id="PS50977">
    <property type="entry name" value="HTH_TETR_2"/>
    <property type="match status" value="1"/>
</dbReference>
<organism evidence="6 7">
    <name type="scientific">Cellulomonas avistercoris</name>
    <dbReference type="NCBI Taxonomy" id="2762242"/>
    <lineage>
        <taxon>Bacteria</taxon>
        <taxon>Bacillati</taxon>
        <taxon>Actinomycetota</taxon>
        <taxon>Actinomycetes</taxon>
        <taxon>Micrococcales</taxon>
        <taxon>Cellulomonadaceae</taxon>
        <taxon>Cellulomonas</taxon>
    </lineage>
</organism>
<dbReference type="InterPro" id="IPR050109">
    <property type="entry name" value="HTH-type_TetR-like_transc_reg"/>
</dbReference>
<dbReference type="PANTHER" id="PTHR30055">
    <property type="entry name" value="HTH-TYPE TRANSCRIPTIONAL REGULATOR RUTR"/>
    <property type="match status" value="1"/>
</dbReference>
<evidence type="ECO:0000256" key="4">
    <source>
        <dbReference type="PROSITE-ProRule" id="PRU00335"/>
    </source>
</evidence>
<accession>A0ABR8QB01</accession>
<evidence type="ECO:0000256" key="2">
    <source>
        <dbReference type="ARBA" id="ARBA00023125"/>
    </source>
</evidence>
<sequence>MTSTQRRSVKAPAVRLEEIVRAARDLFAEQGVRATTFQHVADRVGVTRGLVYHYVGDMGTLVDRVLDSYVEDFVADLRRWDAARQPGDIDGAVVDYVALLRRHVPTSHAGAAPVLDDAALSVRFVDAAVEALVDTLETTTIPAYAARHTIEIAHVRTTFVVLTHGLIALLRTRPETDDDVLVTIVRQTLRLAPTTPAAA</sequence>
<dbReference type="RefSeq" id="WP_191780911.1">
    <property type="nucleotide sequence ID" value="NZ_JACSQV010000003.1"/>
</dbReference>
<feature type="DNA-binding region" description="H-T-H motif" evidence="4">
    <location>
        <begin position="36"/>
        <end position="55"/>
    </location>
</feature>
<dbReference type="InterPro" id="IPR001647">
    <property type="entry name" value="HTH_TetR"/>
</dbReference>
<evidence type="ECO:0000313" key="7">
    <source>
        <dbReference type="Proteomes" id="UP000604241"/>
    </source>
</evidence>
<name>A0ABR8QB01_9CELL</name>
<feature type="domain" description="HTH tetR-type" evidence="5">
    <location>
        <begin position="13"/>
        <end position="73"/>
    </location>
</feature>
<keyword evidence="2 4" id="KW-0238">DNA-binding</keyword>
<dbReference type="Pfam" id="PF00440">
    <property type="entry name" value="TetR_N"/>
    <property type="match status" value="1"/>
</dbReference>
<dbReference type="SUPFAM" id="SSF46689">
    <property type="entry name" value="Homeodomain-like"/>
    <property type="match status" value="1"/>
</dbReference>
<evidence type="ECO:0000259" key="5">
    <source>
        <dbReference type="PROSITE" id="PS50977"/>
    </source>
</evidence>
<keyword evidence="7" id="KW-1185">Reference proteome</keyword>
<dbReference type="EMBL" id="JACSQV010000003">
    <property type="protein sequence ID" value="MBD7917600.1"/>
    <property type="molecule type" value="Genomic_DNA"/>
</dbReference>
<dbReference type="InterPro" id="IPR009057">
    <property type="entry name" value="Homeodomain-like_sf"/>
</dbReference>
<evidence type="ECO:0000256" key="3">
    <source>
        <dbReference type="ARBA" id="ARBA00023163"/>
    </source>
</evidence>
<dbReference type="PANTHER" id="PTHR30055:SF234">
    <property type="entry name" value="HTH-TYPE TRANSCRIPTIONAL REGULATOR BETI"/>
    <property type="match status" value="1"/>
</dbReference>
<gene>
    <name evidence="6" type="ORF">H9657_04810</name>
</gene>
<evidence type="ECO:0000313" key="6">
    <source>
        <dbReference type="EMBL" id="MBD7917600.1"/>
    </source>
</evidence>
<dbReference type="PRINTS" id="PR00455">
    <property type="entry name" value="HTHTETR"/>
</dbReference>
<keyword evidence="3" id="KW-0804">Transcription</keyword>
<reference evidence="6 7" key="1">
    <citation type="submission" date="2020-08" db="EMBL/GenBank/DDBJ databases">
        <title>A Genomic Blueprint of the Chicken Gut Microbiome.</title>
        <authorList>
            <person name="Gilroy R."/>
            <person name="Ravi A."/>
            <person name="Getino M."/>
            <person name="Pursley I."/>
            <person name="Horton D.L."/>
            <person name="Alikhan N.-F."/>
            <person name="Baker D."/>
            <person name="Gharbi K."/>
            <person name="Hall N."/>
            <person name="Watson M."/>
            <person name="Adriaenssens E.M."/>
            <person name="Foster-Nyarko E."/>
            <person name="Jarju S."/>
            <person name="Secka A."/>
            <person name="Antonio M."/>
            <person name="Oren A."/>
            <person name="Chaudhuri R."/>
            <person name="La Ragione R.M."/>
            <person name="Hildebrand F."/>
            <person name="Pallen M.J."/>
        </authorList>
    </citation>
    <scope>NUCLEOTIDE SEQUENCE [LARGE SCALE GENOMIC DNA]</scope>
    <source>
        <strain evidence="6 7">Sa3CUA2</strain>
    </source>
</reference>
<evidence type="ECO:0000256" key="1">
    <source>
        <dbReference type="ARBA" id="ARBA00023015"/>
    </source>
</evidence>